<evidence type="ECO:0000259" key="2">
    <source>
        <dbReference type="Pfam" id="PF01569"/>
    </source>
</evidence>
<proteinExistence type="predicted"/>
<dbReference type="EMBL" id="BMLM01000001">
    <property type="protein sequence ID" value="GGN77467.1"/>
    <property type="molecule type" value="Genomic_DNA"/>
</dbReference>
<gene>
    <name evidence="3" type="ORF">GCM10010968_02070</name>
</gene>
<feature type="transmembrane region" description="Helical" evidence="1">
    <location>
        <begin position="123"/>
        <end position="141"/>
    </location>
</feature>
<dbReference type="Gene3D" id="1.20.144.10">
    <property type="entry name" value="Phosphatidic acid phosphatase type 2/haloperoxidase"/>
    <property type="match status" value="1"/>
</dbReference>
<protein>
    <recommendedName>
        <fullName evidence="2">Phosphatidic acid phosphatase type 2/haloperoxidase domain-containing protein</fullName>
    </recommendedName>
</protein>
<feature type="transmembrane region" description="Helical" evidence="1">
    <location>
        <begin position="85"/>
        <end position="103"/>
    </location>
</feature>
<dbReference type="RefSeq" id="WP_188715115.1">
    <property type="nucleotide sequence ID" value="NZ_BAABBD010000001.1"/>
</dbReference>
<evidence type="ECO:0000313" key="4">
    <source>
        <dbReference type="Proteomes" id="UP000626982"/>
    </source>
</evidence>
<keyword evidence="4" id="KW-1185">Reference proteome</keyword>
<keyword evidence="1" id="KW-0812">Transmembrane</keyword>
<dbReference type="Pfam" id="PF01569">
    <property type="entry name" value="PAP2"/>
    <property type="match status" value="1"/>
</dbReference>
<feature type="transmembrane region" description="Helical" evidence="1">
    <location>
        <begin position="203"/>
        <end position="225"/>
    </location>
</feature>
<dbReference type="InterPro" id="IPR000326">
    <property type="entry name" value="PAP2/HPO"/>
</dbReference>
<feature type="transmembrane region" description="Helical" evidence="1">
    <location>
        <begin position="237"/>
        <end position="259"/>
    </location>
</feature>
<evidence type="ECO:0000256" key="1">
    <source>
        <dbReference type="SAM" id="Phobius"/>
    </source>
</evidence>
<accession>A0ABQ2KCD1</accession>
<feature type="domain" description="Phosphatidic acid phosphatase type 2/haloperoxidase" evidence="2">
    <location>
        <begin position="116"/>
        <end position="190"/>
    </location>
</feature>
<sequence length="278" mass="27524">MRPSAHARVGRTARTAVAVGAGLAVLVVYALAVHTGGGRALDGAVLDAAGYATDSPLLTAVSVASLLLACAAVATIALARRRGDLAIVGVAIVVGGSVIGRLLKLVLPRPEVAGGANSFPSGHMIAFAGVAVALLVVLPAAARPVTAIAAALVLPAVAVQLVRDGWHRPSDVLGSLLLVLAATAAATAWRAPHAPARARFHRLAETGLMAAALVAAAVAGIAHGFAPEGDARGGWTLVAGAAALVALVEAFLAATLRLLRLAPGGGAARRPHTLPETT</sequence>
<name>A0ABQ2KCD1_9MICO</name>
<comment type="caution">
    <text evidence="3">The sequence shown here is derived from an EMBL/GenBank/DDBJ whole genome shotgun (WGS) entry which is preliminary data.</text>
</comment>
<keyword evidence="1" id="KW-1133">Transmembrane helix</keyword>
<organism evidence="3 4">
    <name type="scientific">Agrococcus terreus</name>
    <dbReference type="NCBI Taxonomy" id="574649"/>
    <lineage>
        <taxon>Bacteria</taxon>
        <taxon>Bacillati</taxon>
        <taxon>Actinomycetota</taxon>
        <taxon>Actinomycetes</taxon>
        <taxon>Micrococcales</taxon>
        <taxon>Microbacteriaceae</taxon>
        <taxon>Agrococcus</taxon>
    </lineage>
</organism>
<evidence type="ECO:0000313" key="3">
    <source>
        <dbReference type="EMBL" id="GGN77467.1"/>
    </source>
</evidence>
<dbReference type="SUPFAM" id="SSF48317">
    <property type="entry name" value="Acid phosphatase/Vanadium-dependent haloperoxidase"/>
    <property type="match status" value="1"/>
</dbReference>
<dbReference type="InterPro" id="IPR036938">
    <property type="entry name" value="PAP2/HPO_sf"/>
</dbReference>
<feature type="transmembrane region" description="Helical" evidence="1">
    <location>
        <begin position="148"/>
        <end position="166"/>
    </location>
</feature>
<dbReference type="Proteomes" id="UP000626982">
    <property type="component" value="Unassembled WGS sequence"/>
</dbReference>
<keyword evidence="1" id="KW-0472">Membrane</keyword>
<reference evidence="4" key="1">
    <citation type="journal article" date="2019" name="Int. J. Syst. Evol. Microbiol.">
        <title>The Global Catalogue of Microorganisms (GCM) 10K type strain sequencing project: providing services to taxonomists for standard genome sequencing and annotation.</title>
        <authorList>
            <consortium name="The Broad Institute Genomics Platform"/>
            <consortium name="The Broad Institute Genome Sequencing Center for Infectious Disease"/>
            <person name="Wu L."/>
            <person name="Ma J."/>
        </authorList>
    </citation>
    <scope>NUCLEOTIDE SEQUENCE [LARGE SCALE GENOMIC DNA]</scope>
    <source>
        <strain evidence="4">CGMCC 1.6960</strain>
    </source>
</reference>
<feature type="transmembrane region" description="Helical" evidence="1">
    <location>
        <begin position="172"/>
        <end position="191"/>
    </location>
</feature>
<feature type="transmembrane region" description="Helical" evidence="1">
    <location>
        <begin position="56"/>
        <end position="78"/>
    </location>
</feature>